<keyword evidence="3" id="KW-1185">Reference proteome</keyword>
<feature type="compositionally biased region" description="Polar residues" evidence="1">
    <location>
        <begin position="181"/>
        <end position="200"/>
    </location>
</feature>
<protein>
    <submittedName>
        <fullName evidence="2">Uncharacterized protein</fullName>
    </submittedName>
</protein>
<feature type="region of interest" description="Disordered" evidence="1">
    <location>
        <begin position="235"/>
        <end position="254"/>
    </location>
</feature>
<accession>A0AAD4QG60</accession>
<dbReference type="EMBL" id="JAKELL010000008">
    <property type="protein sequence ID" value="KAH8996792.1"/>
    <property type="molecule type" value="Genomic_DNA"/>
</dbReference>
<comment type="caution">
    <text evidence="2">The sequence shown here is derived from an EMBL/GenBank/DDBJ whole genome shotgun (WGS) entry which is preliminary data.</text>
</comment>
<gene>
    <name evidence="2" type="ORF">EDB92DRAFT_2035880</name>
</gene>
<dbReference type="Proteomes" id="UP001201163">
    <property type="component" value="Unassembled WGS sequence"/>
</dbReference>
<name>A0AAD4QG60_9AGAM</name>
<sequence length="254" mass="27712">MTYPIELLRMCMAFRTMSVSTHPTWPSDLRTARLIYPSTPKARPLTHPRHRSPDLPHPFVPQIIPRFTASPVSLVLRSCATPLVDLDIGALAGTVAQMVSWRTQVATLPIHSERGPVVQNRDHPDLATVTEHASLTTSQVDAEAAPASEATSLTLISTSPQRLRLTPLPTTATLAPIEGNISDNLPPSDSGANFRPSSQDPKQHPLTLLPATYCFNNEQQARGQGLTSDLKEYSLMLEPSEKETRGTQSANKKA</sequence>
<evidence type="ECO:0000313" key="3">
    <source>
        <dbReference type="Proteomes" id="UP001201163"/>
    </source>
</evidence>
<reference evidence="2" key="1">
    <citation type="submission" date="2022-01" db="EMBL/GenBank/DDBJ databases">
        <title>Comparative genomics reveals a dynamic genome evolution in the ectomycorrhizal milk-cap (Lactarius) mushrooms.</title>
        <authorList>
            <consortium name="DOE Joint Genome Institute"/>
            <person name="Lebreton A."/>
            <person name="Tang N."/>
            <person name="Kuo A."/>
            <person name="LaButti K."/>
            <person name="Drula E."/>
            <person name="Barry K."/>
            <person name="Clum A."/>
            <person name="Lipzen A."/>
            <person name="Mousain D."/>
            <person name="Ng V."/>
            <person name="Wang R."/>
            <person name="Wang X."/>
            <person name="Dai Y."/>
            <person name="Henrissat B."/>
            <person name="Grigoriev I.V."/>
            <person name="Guerin-Laguette A."/>
            <person name="Yu F."/>
            <person name="Martin F.M."/>
        </authorList>
    </citation>
    <scope>NUCLEOTIDE SEQUENCE</scope>
    <source>
        <strain evidence="2">QP</strain>
    </source>
</reference>
<evidence type="ECO:0000313" key="2">
    <source>
        <dbReference type="EMBL" id="KAH8996792.1"/>
    </source>
</evidence>
<evidence type="ECO:0000256" key="1">
    <source>
        <dbReference type="SAM" id="MobiDB-lite"/>
    </source>
</evidence>
<dbReference type="AlphaFoldDB" id="A0AAD4QG60"/>
<organism evidence="2 3">
    <name type="scientific">Lactarius akahatsu</name>
    <dbReference type="NCBI Taxonomy" id="416441"/>
    <lineage>
        <taxon>Eukaryota</taxon>
        <taxon>Fungi</taxon>
        <taxon>Dikarya</taxon>
        <taxon>Basidiomycota</taxon>
        <taxon>Agaricomycotina</taxon>
        <taxon>Agaricomycetes</taxon>
        <taxon>Russulales</taxon>
        <taxon>Russulaceae</taxon>
        <taxon>Lactarius</taxon>
    </lineage>
</organism>
<proteinExistence type="predicted"/>
<feature type="region of interest" description="Disordered" evidence="1">
    <location>
        <begin position="176"/>
        <end position="205"/>
    </location>
</feature>